<evidence type="ECO:0000313" key="3">
    <source>
        <dbReference type="EMBL" id="PFH61301.1"/>
    </source>
</evidence>
<dbReference type="Proteomes" id="UP000037136">
    <property type="component" value="Unassembled WGS sequence"/>
</dbReference>
<reference evidence="3 4" key="2">
    <citation type="journal article" date="2017" name="Sci. Rep.">
        <title>Ant-infecting Ophiocordyceps genomes reveal a high diversity of potential behavioral manipulation genes and a possible major role for enterotoxins.</title>
        <authorList>
            <person name="de Bekker C."/>
            <person name="Ohm R.A."/>
            <person name="Evans H.C."/>
            <person name="Brachmann A."/>
            <person name="Hughes D.P."/>
        </authorList>
    </citation>
    <scope>NUCLEOTIDE SEQUENCE [LARGE SCALE GENOMIC DNA]</scope>
    <source>
        <strain evidence="3 4">SC16a</strain>
    </source>
</reference>
<dbReference type="AlphaFoldDB" id="A0A2A9PJT4"/>
<name>A0A2A9PJT4_OPHUN</name>
<sequence>MRTSIIVALGWAVTASAAPAPAKVGAAFDDDAFDSLAAYFKVIAAGMQQAQMLTGISNCDVSKAQMPLVPGLPAPKAGLKVHHVAVGRGTQNYTCSGSGSSAPKAAGAVATLFDASCVAVMFPDLLDRIPGMAVHLDSGDQDKSGSRVLEESGVHFFTDSSTAFFDLDTSSRDLGKAPCSKLSSAEAPELAARGRKGEKAVTWLRLQAKDGATDGIKEVYRVSTAGGSPPATCEGMPANFEVQYAAVYWFWHGGEAWDDRKDGEDLTRNNGEMERGDDESPRDDSDQSPRYQGP</sequence>
<dbReference type="OrthoDB" id="1859733at2759"/>
<evidence type="ECO:0008006" key="5">
    <source>
        <dbReference type="Google" id="ProtNLM"/>
    </source>
</evidence>
<dbReference type="PANTHER" id="PTHR35567">
    <property type="entry name" value="MALATE DEHYDROGENASE (AFU_ORTHOLOGUE AFUA_2G13800)"/>
    <property type="match status" value="1"/>
</dbReference>
<evidence type="ECO:0000256" key="2">
    <source>
        <dbReference type="SAM" id="SignalP"/>
    </source>
</evidence>
<feature type="chain" id="PRO_5013083561" description="Malate dehydrogenase" evidence="2">
    <location>
        <begin position="18"/>
        <end position="294"/>
    </location>
</feature>
<reference evidence="3 4" key="1">
    <citation type="journal article" date="2015" name="BMC Genomics">
        <title>Gene expression during zombie ant biting behavior reflects the complexity underlying fungal parasitic behavioral manipulation.</title>
        <authorList>
            <person name="de Bekker C."/>
            <person name="Ohm R.A."/>
            <person name="Loreto R.G."/>
            <person name="Sebastian A."/>
            <person name="Albert I."/>
            <person name="Merrow M."/>
            <person name="Brachmann A."/>
            <person name="Hughes D.P."/>
        </authorList>
    </citation>
    <scope>NUCLEOTIDE SEQUENCE [LARGE SCALE GENOMIC DNA]</scope>
    <source>
        <strain evidence="3 4">SC16a</strain>
    </source>
</reference>
<feature type="compositionally biased region" description="Basic and acidic residues" evidence="1">
    <location>
        <begin position="256"/>
        <end position="287"/>
    </location>
</feature>
<organism evidence="3 4">
    <name type="scientific">Ophiocordyceps unilateralis</name>
    <name type="common">Zombie-ant fungus</name>
    <name type="synonym">Torrubia unilateralis</name>
    <dbReference type="NCBI Taxonomy" id="268505"/>
    <lineage>
        <taxon>Eukaryota</taxon>
        <taxon>Fungi</taxon>
        <taxon>Dikarya</taxon>
        <taxon>Ascomycota</taxon>
        <taxon>Pezizomycotina</taxon>
        <taxon>Sordariomycetes</taxon>
        <taxon>Hypocreomycetidae</taxon>
        <taxon>Hypocreales</taxon>
        <taxon>Ophiocordycipitaceae</taxon>
        <taxon>Ophiocordyceps</taxon>
    </lineage>
</organism>
<dbReference type="Pfam" id="PF11937">
    <property type="entry name" value="DUF3455"/>
    <property type="match status" value="1"/>
</dbReference>
<protein>
    <recommendedName>
        <fullName evidence="5">Malate dehydrogenase</fullName>
    </recommendedName>
</protein>
<feature type="signal peptide" evidence="2">
    <location>
        <begin position="1"/>
        <end position="17"/>
    </location>
</feature>
<dbReference type="EMBL" id="LAZP02000079">
    <property type="protein sequence ID" value="PFH61301.1"/>
    <property type="molecule type" value="Genomic_DNA"/>
</dbReference>
<dbReference type="InterPro" id="IPR021851">
    <property type="entry name" value="DUF3455"/>
</dbReference>
<dbReference type="STRING" id="268505.A0A2A9PJT4"/>
<dbReference type="PANTHER" id="PTHR35567:SF1">
    <property type="entry name" value="CONSERVED FUNGAL PROTEIN (AFU_ORTHOLOGUE AFUA_1G14230)"/>
    <property type="match status" value="1"/>
</dbReference>
<proteinExistence type="predicted"/>
<gene>
    <name evidence="3" type="ORF">XA68_17718</name>
</gene>
<evidence type="ECO:0000256" key="1">
    <source>
        <dbReference type="SAM" id="MobiDB-lite"/>
    </source>
</evidence>
<accession>A0A2A9PJT4</accession>
<keyword evidence="2" id="KW-0732">Signal</keyword>
<feature type="region of interest" description="Disordered" evidence="1">
    <location>
        <begin position="256"/>
        <end position="294"/>
    </location>
</feature>
<keyword evidence="4" id="KW-1185">Reference proteome</keyword>
<comment type="caution">
    <text evidence="3">The sequence shown here is derived from an EMBL/GenBank/DDBJ whole genome shotgun (WGS) entry which is preliminary data.</text>
</comment>
<evidence type="ECO:0000313" key="4">
    <source>
        <dbReference type="Proteomes" id="UP000037136"/>
    </source>
</evidence>